<evidence type="ECO:0000259" key="10">
    <source>
        <dbReference type="PROSITE" id="PS00486"/>
    </source>
</evidence>
<evidence type="ECO:0000256" key="7">
    <source>
        <dbReference type="ARBA" id="ARBA00023204"/>
    </source>
</evidence>
<keyword evidence="4" id="KW-0547">Nucleotide-binding</keyword>
<dbReference type="Gene3D" id="1.10.1420.10">
    <property type="match status" value="2"/>
</dbReference>
<dbReference type="PROSITE" id="PS00486">
    <property type="entry name" value="DNA_MISMATCH_REPAIR_2"/>
    <property type="match status" value="1"/>
</dbReference>
<evidence type="ECO:0000256" key="2">
    <source>
        <dbReference type="ARBA" id="ARBA00019000"/>
    </source>
</evidence>
<gene>
    <name evidence="11" type="ORF">Cboi02_000330700</name>
</gene>
<dbReference type="GO" id="GO:0005524">
    <property type="term" value="F:ATP binding"/>
    <property type="evidence" value="ECO:0007669"/>
    <property type="project" value="UniProtKB-KW"/>
</dbReference>
<dbReference type="Gene3D" id="3.40.50.300">
    <property type="entry name" value="P-loop containing nucleotide triphosphate hydrolases"/>
    <property type="match status" value="1"/>
</dbReference>
<keyword evidence="5" id="KW-0067">ATP-binding</keyword>
<dbReference type="GO" id="GO:0030983">
    <property type="term" value="F:mismatched DNA binding"/>
    <property type="evidence" value="ECO:0007669"/>
    <property type="project" value="InterPro"/>
</dbReference>
<evidence type="ECO:0000256" key="3">
    <source>
        <dbReference type="ARBA" id="ARBA00022151"/>
    </source>
</evidence>
<dbReference type="SUPFAM" id="SSF52540">
    <property type="entry name" value="P-loop containing nucleoside triphosphate hydrolases"/>
    <property type="match status" value="1"/>
</dbReference>
<sequence length="474" mass="53483">MINSPYAIDEKDEENHIIKFFNKNFYDYNSIDEINSNIKSVESELTQELVEIRKIIKRPNADYITNNKEPFLIEIRNTQIKTLPKDWLKINGTKTVSRFRSPKVIKLNNDLNFFKELLFNKCNENFTKFIEKIDSNYSLILNKIIDKLSIIDCLFSLTASSLSLNSNYCKPLIRDFPIIDLKNSRNPIIESLNLSSSNSTNSATMASNYISNDFKMTKTDGRVAIVTGPNMGGKSSFIRQIAIIVIMAQIGCFIPAEYGEIGVFDSIHIRMGAQDDILKGESTFQVELNECSSIIENCTNNSLVLLDEIGRGTSTVDGYSIAYSILDYLITEENKSPFVLFITHYPTLHVLETKYKPIVKNYHMGYIVQDTNDNDIDEENGSSTAADDTSLTLKNIIFLYTLENGVCNNSYGLNVAKLAGIPNSILTKGLSISNNLQLKMEVSKALRLKDRVKEILSAESGKITDLLEYISELD</sequence>
<dbReference type="GO" id="GO:0005634">
    <property type="term" value="C:nucleus"/>
    <property type="evidence" value="ECO:0007669"/>
    <property type="project" value="UniProtKB-SubCell"/>
</dbReference>
<dbReference type="GO" id="GO:0140664">
    <property type="term" value="F:ATP-dependent DNA damage sensor activity"/>
    <property type="evidence" value="ECO:0007669"/>
    <property type="project" value="InterPro"/>
</dbReference>
<dbReference type="PANTHER" id="PTHR11361">
    <property type="entry name" value="DNA MISMATCH REPAIR PROTEIN MUTS FAMILY MEMBER"/>
    <property type="match status" value="1"/>
</dbReference>
<reference evidence="11" key="1">
    <citation type="submission" date="2023-04" db="EMBL/GenBank/DDBJ databases">
        <title>Candida boidinii NBRC 10035.</title>
        <authorList>
            <person name="Ichikawa N."/>
            <person name="Sato H."/>
            <person name="Tonouchi N."/>
        </authorList>
    </citation>
    <scope>NUCLEOTIDE SEQUENCE</scope>
    <source>
        <strain evidence="11">NBRC 10035</strain>
    </source>
</reference>
<dbReference type="InterPro" id="IPR000432">
    <property type="entry name" value="DNA_mismatch_repair_MutS_C"/>
</dbReference>
<evidence type="ECO:0000256" key="9">
    <source>
        <dbReference type="ARBA" id="ARBA00029792"/>
    </source>
</evidence>
<dbReference type="PANTHER" id="PTHR11361:SF122">
    <property type="entry name" value="DNA MISMATCH REPAIR PROTEIN MSH3"/>
    <property type="match status" value="1"/>
</dbReference>
<comment type="subcellular location">
    <subcellularLocation>
        <location evidence="1">Nucleus</location>
    </subcellularLocation>
</comment>
<keyword evidence="7" id="KW-0234">DNA repair</keyword>
<evidence type="ECO:0000256" key="4">
    <source>
        <dbReference type="ARBA" id="ARBA00022741"/>
    </source>
</evidence>
<evidence type="ECO:0000313" key="11">
    <source>
        <dbReference type="EMBL" id="GME71683.1"/>
    </source>
</evidence>
<organism evidence="11 12">
    <name type="scientific">Candida boidinii</name>
    <name type="common">Yeast</name>
    <dbReference type="NCBI Taxonomy" id="5477"/>
    <lineage>
        <taxon>Eukaryota</taxon>
        <taxon>Fungi</taxon>
        <taxon>Dikarya</taxon>
        <taxon>Ascomycota</taxon>
        <taxon>Saccharomycotina</taxon>
        <taxon>Pichiomycetes</taxon>
        <taxon>Pichiales</taxon>
        <taxon>Pichiaceae</taxon>
        <taxon>Ogataea</taxon>
        <taxon>Ogataea/Candida clade</taxon>
    </lineage>
</organism>
<name>A0A9W6T096_CANBO</name>
<dbReference type="Proteomes" id="UP001165120">
    <property type="component" value="Unassembled WGS sequence"/>
</dbReference>
<keyword evidence="6" id="KW-0238">DNA-binding</keyword>
<evidence type="ECO:0000256" key="8">
    <source>
        <dbReference type="ARBA" id="ARBA00023242"/>
    </source>
</evidence>
<evidence type="ECO:0000256" key="6">
    <source>
        <dbReference type="ARBA" id="ARBA00023125"/>
    </source>
</evidence>
<dbReference type="EMBL" id="BSXN01001121">
    <property type="protein sequence ID" value="GME71683.1"/>
    <property type="molecule type" value="Genomic_DNA"/>
</dbReference>
<dbReference type="InterPro" id="IPR027417">
    <property type="entry name" value="P-loop_NTPase"/>
</dbReference>
<dbReference type="Pfam" id="PF05190">
    <property type="entry name" value="MutS_IV"/>
    <property type="match status" value="1"/>
</dbReference>
<dbReference type="GO" id="GO:0006312">
    <property type="term" value="P:mitotic recombination"/>
    <property type="evidence" value="ECO:0007669"/>
    <property type="project" value="TreeGrafter"/>
</dbReference>
<dbReference type="InterPro" id="IPR036187">
    <property type="entry name" value="DNA_mismatch_repair_MutS_sf"/>
</dbReference>
<dbReference type="SUPFAM" id="SSF48334">
    <property type="entry name" value="DNA repair protein MutS, domain III"/>
    <property type="match status" value="1"/>
</dbReference>
<dbReference type="Pfam" id="PF00488">
    <property type="entry name" value="MutS_V"/>
    <property type="match status" value="1"/>
</dbReference>
<dbReference type="InterPro" id="IPR045076">
    <property type="entry name" value="MutS"/>
</dbReference>
<keyword evidence="7" id="KW-0227">DNA damage</keyword>
<feature type="domain" description="DNA mismatch repair proteins mutS family" evidence="10">
    <location>
        <begin position="302"/>
        <end position="318"/>
    </location>
</feature>
<dbReference type="InterPro" id="IPR007861">
    <property type="entry name" value="DNA_mismatch_repair_MutS_clamp"/>
</dbReference>
<dbReference type="AlphaFoldDB" id="A0A9W6T096"/>
<protein>
    <recommendedName>
        <fullName evidence="2">DNA mismatch repair protein MSH3</fullName>
    </recommendedName>
    <alternativeName>
        <fullName evidence="3">DNA mismatch repair protein msh3</fullName>
    </alternativeName>
    <alternativeName>
        <fullName evidence="9">MutS protein homolog 3</fullName>
    </alternativeName>
</protein>
<keyword evidence="8" id="KW-0539">Nucleus</keyword>
<dbReference type="GO" id="GO:0006298">
    <property type="term" value="P:mismatch repair"/>
    <property type="evidence" value="ECO:0007669"/>
    <property type="project" value="InterPro"/>
</dbReference>
<comment type="caution">
    <text evidence="11">The sequence shown here is derived from an EMBL/GenBank/DDBJ whole genome shotgun (WGS) entry which is preliminary data.</text>
</comment>
<accession>A0A9W6T096</accession>
<keyword evidence="12" id="KW-1185">Reference proteome</keyword>
<dbReference type="SMART" id="SM00534">
    <property type="entry name" value="MUTSac"/>
    <property type="match status" value="1"/>
</dbReference>
<evidence type="ECO:0000256" key="5">
    <source>
        <dbReference type="ARBA" id="ARBA00022840"/>
    </source>
</evidence>
<evidence type="ECO:0000256" key="1">
    <source>
        <dbReference type="ARBA" id="ARBA00004123"/>
    </source>
</evidence>
<proteinExistence type="predicted"/>
<evidence type="ECO:0000313" key="12">
    <source>
        <dbReference type="Proteomes" id="UP001165120"/>
    </source>
</evidence>